<dbReference type="RefSeq" id="WP_400398578.1">
    <property type="nucleotide sequence ID" value="NZ_JBIXLL010000022.1"/>
</dbReference>
<dbReference type="InterPro" id="IPR036812">
    <property type="entry name" value="NAD(P)_OxRdtase_dom_sf"/>
</dbReference>
<comment type="caution">
    <text evidence="1">The sequence shown here is derived from an EMBL/GenBank/DDBJ whole genome shotgun (WGS) entry which is preliminary data.</text>
</comment>
<name>A0ABW8GGY5_9GAMM</name>
<sequence length="98" mass="10595">MTGKSPLFTLNKSVQMPALGLGVYQSGPDETVAAVVTAHAEGYRMIDTAAVYGNEALLMVVILVVLTEREFGFSLLISQLLAKAIPVRGAKFRKSRLR</sequence>
<dbReference type="Gene3D" id="3.20.20.100">
    <property type="entry name" value="NADP-dependent oxidoreductase domain"/>
    <property type="match status" value="1"/>
</dbReference>
<dbReference type="InterPro" id="IPR020471">
    <property type="entry name" value="AKR"/>
</dbReference>
<dbReference type="Proteomes" id="UP001617689">
    <property type="component" value="Unassembled WGS sequence"/>
</dbReference>
<keyword evidence="2" id="KW-1185">Reference proteome</keyword>
<accession>A0ABW8GGY5</accession>
<dbReference type="EMBL" id="JBIXLL010000022">
    <property type="protein sequence ID" value="MFJ5431912.1"/>
    <property type="molecule type" value="Genomic_DNA"/>
</dbReference>
<dbReference type="SUPFAM" id="SSF51430">
    <property type="entry name" value="NAD(P)-linked oxidoreductase"/>
    <property type="match status" value="1"/>
</dbReference>
<protein>
    <recommendedName>
        <fullName evidence="3">NADP-dependent oxidoreductase domain-containing protein</fullName>
    </recommendedName>
</protein>
<organism evidence="1 2">
    <name type="scientific">Pectobacterium actinidiae</name>
    <dbReference type="NCBI Taxonomy" id="1507808"/>
    <lineage>
        <taxon>Bacteria</taxon>
        <taxon>Pseudomonadati</taxon>
        <taxon>Pseudomonadota</taxon>
        <taxon>Gammaproteobacteria</taxon>
        <taxon>Enterobacterales</taxon>
        <taxon>Pectobacteriaceae</taxon>
        <taxon>Pectobacterium</taxon>
    </lineage>
</organism>
<dbReference type="PANTHER" id="PTHR43827:SF13">
    <property type="entry name" value="ALDO_KETO REDUCTASE FAMILY PROTEIN"/>
    <property type="match status" value="1"/>
</dbReference>
<reference evidence="1 2" key="1">
    <citation type="submission" date="2024-10" db="EMBL/GenBank/DDBJ databases">
        <authorList>
            <person name="Lu C.-H."/>
        </authorList>
    </citation>
    <scope>NUCLEOTIDE SEQUENCE [LARGE SCALE GENOMIC DNA]</scope>
    <source>
        <strain evidence="1 2">22ZTDG03-2</strain>
    </source>
</reference>
<evidence type="ECO:0000313" key="1">
    <source>
        <dbReference type="EMBL" id="MFJ5431912.1"/>
    </source>
</evidence>
<gene>
    <name evidence="1" type="ORF">ACIPUP_22495</name>
</gene>
<proteinExistence type="predicted"/>
<dbReference type="PANTHER" id="PTHR43827">
    <property type="entry name" value="2,5-DIKETO-D-GLUCONIC ACID REDUCTASE"/>
    <property type="match status" value="1"/>
</dbReference>
<evidence type="ECO:0000313" key="2">
    <source>
        <dbReference type="Proteomes" id="UP001617689"/>
    </source>
</evidence>
<evidence type="ECO:0008006" key="3">
    <source>
        <dbReference type="Google" id="ProtNLM"/>
    </source>
</evidence>